<feature type="coiled-coil region" evidence="1">
    <location>
        <begin position="503"/>
        <end position="559"/>
    </location>
</feature>
<evidence type="ECO:0000313" key="4">
    <source>
        <dbReference type="Proteomes" id="UP000238274"/>
    </source>
</evidence>
<proteinExistence type="predicted"/>
<reference evidence="4" key="3">
    <citation type="journal article" date="2018" name="Mol. Plant Microbe Interact.">
        <title>Genome sequence resources for the wheat stripe rust pathogen (Puccinia striiformis f. sp. tritici) and the barley stripe rust pathogen (Puccinia striiformis f. sp. hordei).</title>
        <authorList>
            <person name="Xia C."/>
            <person name="Wang M."/>
            <person name="Yin C."/>
            <person name="Cornejo O.E."/>
            <person name="Hulbert S.H."/>
            <person name="Chen X."/>
        </authorList>
    </citation>
    <scope>NUCLEOTIDE SEQUENCE [LARGE SCALE GENOMIC DNA]</scope>
    <source>
        <strain evidence="4">93TX-2</strain>
    </source>
</reference>
<evidence type="ECO:0000256" key="2">
    <source>
        <dbReference type="SAM" id="MobiDB-lite"/>
    </source>
</evidence>
<keyword evidence="1" id="KW-0175">Coiled coil</keyword>
<dbReference type="VEuPathDB" id="FungiDB:PSTT_02436"/>
<feature type="compositionally biased region" description="Polar residues" evidence="2">
    <location>
        <begin position="453"/>
        <end position="462"/>
    </location>
</feature>
<keyword evidence="4" id="KW-1185">Reference proteome</keyword>
<feature type="compositionally biased region" description="Polar residues" evidence="2">
    <location>
        <begin position="470"/>
        <end position="489"/>
    </location>
</feature>
<feature type="compositionally biased region" description="Pro residues" evidence="2">
    <location>
        <begin position="843"/>
        <end position="853"/>
    </location>
</feature>
<feature type="compositionally biased region" description="Polar residues" evidence="2">
    <location>
        <begin position="715"/>
        <end position="747"/>
    </location>
</feature>
<feature type="region of interest" description="Disordered" evidence="2">
    <location>
        <begin position="410"/>
        <end position="493"/>
    </location>
</feature>
<evidence type="ECO:0000256" key="1">
    <source>
        <dbReference type="SAM" id="Coils"/>
    </source>
</evidence>
<dbReference type="Proteomes" id="UP000238274">
    <property type="component" value="Unassembled WGS sequence"/>
</dbReference>
<dbReference type="VEuPathDB" id="FungiDB:PSHT_08279"/>
<feature type="compositionally biased region" description="Polar residues" evidence="2">
    <location>
        <begin position="413"/>
        <end position="424"/>
    </location>
</feature>
<dbReference type="OrthoDB" id="2516950at2759"/>
<feature type="region of interest" description="Disordered" evidence="2">
    <location>
        <begin position="826"/>
        <end position="917"/>
    </location>
</feature>
<dbReference type="PANTHER" id="PTHR24330:SF19">
    <property type="entry name" value="MEDIATOR OF RNA POLYMERASE II TRANSCRIPTION SUBUNIT 29"/>
    <property type="match status" value="1"/>
</dbReference>
<feature type="compositionally biased region" description="Low complexity" evidence="2">
    <location>
        <begin position="901"/>
        <end position="917"/>
    </location>
</feature>
<dbReference type="InterPro" id="IPR052145">
    <property type="entry name" value="Mediator/Homeobox_domain"/>
</dbReference>
<feature type="compositionally biased region" description="Low complexity" evidence="2">
    <location>
        <begin position="775"/>
        <end position="788"/>
    </location>
</feature>
<comment type="caution">
    <text evidence="3">The sequence shown here is derived from an EMBL/GenBank/DDBJ whole genome shotgun (WGS) entry which is preliminary data.</text>
</comment>
<organism evidence="3 4">
    <name type="scientific">Puccinia striiformis</name>
    <dbReference type="NCBI Taxonomy" id="27350"/>
    <lineage>
        <taxon>Eukaryota</taxon>
        <taxon>Fungi</taxon>
        <taxon>Dikarya</taxon>
        <taxon>Basidiomycota</taxon>
        <taxon>Pucciniomycotina</taxon>
        <taxon>Pucciniomycetes</taxon>
        <taxon>Pucciniales</taxon>
        <taxon>Pucciniaceae</taxon>
        <taxon>Puccinia</taxon>
    </lineage>
</organism>
<dbReference type="AlphaFoldDB" id="A0A2S4VQJ8"/>
<dbReference type="VEuPathDB" id="FungiDB:PSTT_02437"/>
<name>A0A2S4VQJ8_9BASI</name>
<accession>A0A2S4VQJ8</accession>
<sequence length="1011" mass="114299">MASLPVLKMDHNQSEEQEAVSIEDIITSTINLYTKYPPTDPKLKLNKIMGPKSCIYTWNSPSLDDTQAHLILDLPIHNIVLPTLLYHQTLIRILNVRWSGLYLQQVTSFLSATIKKQQQQQMVGESVEAWIKSTKYTQGVMDHQQQQPSARTPIKPEKLVDCPGNFLIWRSSSSTEDPPNKKFKPISIEDISSNLPPILFKALADLYYAHLVFKALATLFDIHHLDTPKNIQDLLHRSKSNLDSSWNKLKQKFIDSNERFYKHTKTNDPESLKLISFQVPFMDIKEAQSKSEKIQELAFVEAQRRFSLPKYRPTHGSACIFSEPPAASSSPVTHQDQQLIREAESVKLAQERSSIESIRLDQQSDNVQQSRLESSTIDVTEPIENETESSKPMPSIPIEQGVEQDIPVFPITIPSSSNLDSGPAQSDSSQIPSSSTSISRIPSGDLQNGLVPAQSSVPQSQLTHDDQVQPDPQTTRNQLDSIPSTNDPLSHNRVPLAFSPQQLQQLHHQQQQAQLQLQQQQYQQQVELQRQQQKLQTQIQRQKLHLYTLQQQKQNQEQQEMKDRYQIQQQCGSESMLIGEPSRRSSLADTAISNGTMTTRPSSSHTNAPLTELQLQAKHSSELALFEQQYFRGIQAIEADFNQYMNHQTDINQRNLALQSREFQLNSGKQRYHQFMVNTVNRHRLEVHHNRLRLSQFIETNSSLTHNNNHHHHYLQSSGSSVHQQDQMNASQNTPTQQPISVGCTNTNEEEEEIEVLSTPNDCGLKRARSRTENPLSQHQHPSSSSSLIRRDQQQQLHKHSTPPHKRARTEELTKLLEVGRTLHIDWNSNNDLSPSTPSSTIAPPPSITPLPSPGQREPSVHVTPHNQPSNPTSNESVNENDNNGKGIDNEDLDLRNCLDSSSRSSSSTLKSTTSTIPSPRIVSSYLDIHRSDPIASRREDQSSSPSVSSSKDNLIPRSSINKLAPNQRPFFPKTLLLSFLDSLLLSSASAFQLYYISHLTTIIMLIPTTI</sequence>
<feature type="region of interest" description="Disordered" evidence="2">
    <location>
        <begin position="357"/>
        <end position="397"/>
    </location>
</feature>
<feature type="compositionally biased region" description="Polar residues" evidence="2">
    <location>
        <begin position="865"/>
        <end position="884"/>
    </location>
</feature>
<protein>
    <submittedName>
        <fullName evidence="3">Uncharacterized protein</fullName>
    </submittedName>
</protein>
<reference evidence="3 4" key="1">
    <citation type="submission" date="2017-12" db="EMBL/GenBank/DDBJ databases">
        <title>Gene loss provides genomic basis for host adaptation in cereal stripe rust fungi.</title>
        <authorList>
            <person name="Xia C."/>
        </authorList>
    </citation>
    <scope>NUCLEOTIDE SEQUENCE [LARGE SCALE GENOMIC DNA]</scope>
    <source>
        <strain evidence="3 4">93TX-2</strain>
    </source>
</reference>
<evidence type="ECO:0000313" key="3">
    <source>
        <dbReference type="EMBL" id="POW11814.1"/>
    </source>
</evidence>
<feature type="region of interest" description="Disordered" evidence="2">
    <location>
        <begin position="935"/>
        <end position="959"/>
    </location>
</feature>
<feature type="compositionally biased region" description="Polar residues" evidence="2">
    <location>
        <begin position="357"/>
        <end position="378"/>
    </location>
</feature>
<reference evidence="4" key="2">
    <citation type="journal article" date="2018" name="BMC Genomics">
        <title>Genomic insights into host adaptation between the wheat stripe rust pathogen (Puccinia striiformis f. sp. tritici) and the barley stripe rust pathogen (Puccinia striiformis f. sp. hordei).</title>
        <authorList>
            <person name="Xia C."/>
            <person name="Wang M."/>
            <person name="Yin C."/>
            <person name="Cornejo O.E."/>
            <person name="Hulbert S.H."/>
            <person name="Chen X."/>
        </authorList>
    </citation>
    <scope>NUCLEOTIDE SEQUENCE [LARGE SCALE GENOMIC DNA]</scope>
    <source>
        <strain evidence="4">93TX-2</strain>
    </source>
</reference>
<feature type="compositionally biased region" description="Low complexity" evidence="2">
    <location>
        <begin position="833"/>
        <end position="842"/>
    </location>
</feature>
<feature type="region of interest" description="Disordered" evidence="2">
    <location>
        <begin position="703"/>
        <end position="811"/>
    </location>
</feature>
<feature type="compositionally biased region" description="Low complexity" evidence="2">
    <location>
        <begin position="425"/>
        <end position="443"/>
    </location>
</feature>
<feature type="compositionally biased region" description="Basic residues" evidence="2">
    <location>
        <begin position="797"/>
        <end position="808"/>
    </location>
</feature>
<gene>
    <name evidence="3" type="ORF">PSHT_08279</name>
</gene>
<dbReference type="EMBL" id="PKSM01000108">
    <property type="protein sequence ID" value="POW11814.1"/>
    <property type="molecule type" value="Genomic_DNA"/>
</dbReference>
<dbReference type="PANTHER" id="PTHR24330">
    <property type="entry name" value="HOMEOBOX PROTEIN BARH-LIKE"/>
    <property type="match status" value="1"/>
</dbReference>